<sequence length="90" mass="9558">IYSSKFTGVHGNYLRPSIVKAGLDPDTLGNGDPSQMSFGSKDGGDAKVWKDIWGCGQGIGAVKQIVPTAELVARLKAEYEAARKELCQGC</sequence>
<name>A0A2G1BP80_9FLAO</name>
<evidence type="ECO:0000313" key="2">
    <source>
        <dbReference type="Proteomes" id="UP000222163"/>
    </source>
</evidence>
<accession>A0A2G1BP80</accession>
<gene>
    <name evidence="1" type="ORF">CSC81_18795</name>
</gene>
<dbReference type="Proteomes" id="UP000222163">
    <property type="component" value="Unassembled WGS sequence"/>
</dbReference>
<organism evidence="1 2">
    <name type="scientific">Tenacibaculum discolor</name>
    <dbReference type="NCBI Taxonomy" id="361581"/>
    <lineage>
        <taxon>Bacteria</taxon>
        <taxon>Pseudomonadati</taxon>
        <taxon>Bacteroidota</taxon>
        <taxon>Flavobacteriia</taxon>
        <taxon>Flavobacteriales</taxon>
        <taxon>Flavobacteriaceae</taxon>
        <taxon>Tenacibaculum</taxon>
    </lineage>
</organism>
<comment type="caution">
    <text evidence="1">The sequence shown here is derived from an EMBL/GenBank/DDBJ whole genome shotgun (WGS) entry which is preliminary data.</text>
</comment>
<reference evidence="1 2" key="1">
    <citation type="journal article" date="2016" name="Nat. Commun.">
        <title>Microbial interactions lead to rapid micro-scale successions on model marine particles.</title>
        <authorList>
            <person name="Datta M.S."/>
            <person name="Sliwerska E."/>
            <person name="Gore J."/>
            <person name="Polz M.F."/>
            <person name="Cordero O.X."/>
        </authorList>
    </citation>
    <scope>NUCLEOTIDE SEQUENCE [LARGE SCALE GENOMIC DNA]</scope>
    <source>
        <strain evidence="1 2">4G03</strain>
    </source>
</reference>
<dbReference type="GO" id="GO:0004497">
    <property type="term" value="F:monooxygenase activity"/>
    <property type="evidence" value="ECO:0007669"/>
    <property type="project" value="UniProtKB-KW"/>
</dbReference>
<proteinExistence type="predicted"/>
<dbReference type="EMBL" id="PDUU01001109">
    <property type="protein sequence ID" value="PHN95764.1"/>
    <property type="molecule type" value="Genomic_DNA"/>
</dbReference>
<dbReference type="AlphaFoldDB" id="A0A2G1BP80"/>
<protein>
    <submittedName>
        <fullName evidence="1">Nitronate monooxygenase</fullName>
    </submittedName>
</protein>
<evidence type="ECO:0000313" key="1">
    <source>
        <dbReference type="EMBL" id="PHN95764.1"/>
    </source>
</evidence>
<feature type="non-terminal residue" evidence="1">
    <location>
        <position position="1"/>
    </location>
</feature>
<keyword evidence="1" id="KW-0560">Oxidoreductase</keyword>
<keyword evidence="1" id="KW-0503">Monooxygenase</keyword>